<keyword evidence="2" id="KW-0964">Secreted</keyword>
<dbReference type="InterPro" id="IPR035940">
    <property type="entry name" value="CAP_sf"/>
</dbReference>
<evidence type="ECO:0000259" key="4">
    <source>
        <dbReference type="SMART" id="SM00198"/>
    </source>
</evidence>
<dbReference type="SMART" id="SM00198">
    <property type="entry name" value="SCP"/>
    <property type="match status" value="1"/>
</dbReference>
<evidence type="ECO:0000256" key="2">
    <source>
        <dbReference type="ARBA" id="ARBA00022525"/>
    </source>
</evidence>
<organism evidence="5">
    <name type="scientific">Tabanus bromius</name>
    <name type="common">Band-eyed brown horse fly</name>
    <dbReference type="NCBI Taxonomy" id="304241"/>
    <lineage>
        <taxon>Eukaryota</taxon>
        <taxon>Metazoa</taxon>
        <taxon>Ecdysozoa</taxon>
        <taxon>Arthropoda</taxon>
        <taxon>Hexapoda</taxon>
        <taxon>Insecta</taxon>
        <taxon>Pterygota</taxon>
        <taxon>Neoptera</taxon>
        <taxon>Endopterygota</taxon>
        <taxon>Diptera</taxon>
        <taxon>Brachycera</taxon>
        <taxon>Tabanomorpha</taxon>
        <taxon>Tabanoidea</taxon>
        <taxon>Tabanidae</taxon>
        <taxon>Tabanus</taxon>
    </lineage>
</organism>
<comment type="subcellular location">
    <subcellularLocation>
        <location evidence="1">Secreted</location>
    </subcellularLocation>
</comment>
<evidence type="ECO:0000256" key="3">
    <source>
        <dbReference type="SAM" id="SignalP"/>
    </source>
</evidence>
<feature type="signal peptide" evidence="3">
    <location>
        <begin position="1"/>
        <end position="19"/>
    </location>
</feature>
<accession>A0A0K8TR59</accession>
<dbReference type="AlphaFoldDB" id="A0A0K8TR59"/>
<name>A0A0K8TR59_TABBR</name>
<evidence type="ECO:0000256" key="1">
    <source>
        <dbReference type="ARBA" id="ARBA00004613"/>
    </source>
</evidence>
<protein>
    <submittedName>
        <fullName evidence="5">Putative scp</fullName>
    </submittedName>
</protein>
<dbReference type="EMBL" id="GDAI01001188">
    <property type="protein sequence ID" value="JAI16415.1"/>
    <property type="molecule type" value="mRNA"/>
</dbReference>
<sequence length="177" mass="19497">MIVSTSALIGNLLCSTALGENYCDPDLCPQLSHIACNNNGDYGPSCGADVETIIFGQSLVDYIVDSINTKRNETAGGTHGLPKAVRMPLVTWDDELEELAILHTKTCVSAHDKCRNTKRFRYSGQNVYKYTSNGVPLFEELIDDAINAWYDEEDIVKVSDIASYPLRKPSGFIGHYA</sequence>
<reference evidence="5" key="1">
    <citation type="journal article" date="2015" name="Insect Biochem. Mol. Biol.">
        <title>An insight into the sialome of the horse fly, Tabanus bromius.</title>
        <authorList>
            <person name="Ribeiro J.M."/>
            <person name="Kazimirova M."/>
            <person name="Takac P."/>
            <person name="Andersen J.F."/>
            <person name="Francischetti I.M."/>
        </authorList>
    </citation>
    <scope>NUCLEOTIDE SEQUENCE</scope>
</reference>
<evidence type="ECO:0000313" key="5">
    <source>
        <dbReference type="EMBL" id="JAI16415.1"/>
    </source>
</evidence>
<dbReference type="GO" id="GO:0005576">
    <property type="term" value="C:extracellular region"/>
    <property type="evidence" value="ECO:0007669"/>
    <property type="project" value="UniProtKB-SubCell"/>
</dbReference>
<dbReference type="InterPro" id="IPR014044">
    <property type="entry name" value="CAP_dom"/>
</dbReference>
<feature type="domain" description="SCP" evidence="4">
    <location>
        <begin position="58"/>
        <end position="174"/>
    </location>
</feature>
<dbReference type="Pfam" id="PF00188">
    <property type="entry name" value="CAP"/>
    <property type="match status" value="1"/>
</dbReference>
<proteinExistence type="evidence at transcript level"/>
<feature type="chain" id="PRO_5005520184" evidence="3">
    <location>
        <begin position="20"/>
        <end position="177"/>
    </location>
</feature>
<feature type="non-terminal residue" evidence="5">
    <location>
        <position position="177"/>
    </location>
</feature>
<dbReference type="SUPFAM" id="SSF55797">
    <property type="entry name" value="PR-1-like"/>
    <property type="match status" value="1"/>
</dbReference>
<dbReference type="Gene3D" id="3.40.33.10">
    <property type="entry name" value="CAP"/>
    <property type="match status" value="1"/>
</dbReference>
<keyword evidence="3" id="KW-0732">Signal</keyword>
<dbReference type="CDD" id="cd05380">
    <property type="entry name" value="CAP_euk"/>
    <property type="match status" value="1"/>
</dbReference>